<name>A0A7J5C285_9MICO</name>
<keyword evidence="1" id="KW-1133">Transmembrane helix</keyword>
<dbReference type="EMBL" id="WBJZ01000004">
    <property type="protein sequence ID" value="KAB1660200.1"/>
    <property type="molecule type" value="Genomic_DNA"/>
</dbReference>
<accession>A0A7J5C285</accession>
<dbReference type="PANTHER" id="PTHR37826:SF3">
    <property type="entry name" value="J DOMAIN-CONTAINING PROTEIN"/>
    <property type="match status" value="1"/>
</dbReference>
<sequence>MVYEQHDGPTVIDTAAGSGDGIRKCPSCGSSDIQLDIPSGMLVCHFCRHAWSTPLATEAFHLDTPIGDLRGRVIGSGSQNIVPGTDQVVSFKCAACGAEISIDTNHAMQARCPWCRNTLSINEQMPNGAVPDVVLPFSLPKDAAVERIGAFVKKRRFFANRRFIREFSPENVLGVYLPYMIVDVNANLTFEGEGEHTTRTYTVSVGKDETERRFDYDVYRVGRRFSLHVDDLTLESASDKRDQDASRNTNNIINSIMPFDTKNAVVYDANYLAGFSSQRRDVDVDALYEPAAMQTEDIGRYRSLDTISFYDRGVRWDRRDVEIMGERWIAAYLPVWLYSYQEEKSGGRKLLHYIAVNGRTGETMGSVPLNMTRLWVFTGIAEVLGVIAAGLSALILW</sequence>
<proteinExistence type="predicted"/>
<keyword evidence="3" id="KW-1185">Reference proteome</keyword>
<feature type="transmembrane region" description="Helical" evidence="1">
    <location>
        <begin position="374"/>
        <end position="396"/>
    </location>
</feature>
<comment type="caution">
    <text evidence="2">The sequence shown here is derived from an EMBL/GenBank/DDBJ whole genome shotgun (WGS) entry which is preliminary data.</text>
</comment>
<keyword evidence="1" id="KW-0472">Membrane</keyword>
<reference evidence="2 3" key="1">
    <citation type="submission" date="2019-09" db="EMBL/GenBank/DDBJ databases">
        <title>Phylogeny of genus Pseudoclavibacter and closely related genus.</title>
        <authorList>
            <person name="Li Y."/>
        </authorList>
    </citation>
    <scope>NUCLEOTIDE SEQUENCE [LARGE SCALE GENOMIC DNA]</scope>
    <source>
        <strain evidence="2 3">DSM 23821</strain>
    </source>
</reference>
<evidence type="ECO:0000256" key="1">
    <source>
        <dbReference type="SAM" id="Phobius"/>
    </source>
</evidence>
<evidence type="ECO:0000313" key="2">
    <source>
        <dbReference type="EMBL" id="KAB1660200.1"/>
    </source>
</evidence>
<evidence type="ECO:0000313" key="3">
    <source>
        <dbReference type="Proteomes" id="UP000467240"/>
    </source>
</evidence>
<keyword evidence="1" id="KW-0812">Transmembrane</keyword>
<dbReference type="AlphaFoldDB" id="A0A7J5C285"/>
<dbReference type="PANTHER" id="PTHR37826">
    <property type="entry name" value="FLOTILLIN BAND_7_5 DOMAIN PROTEIN"/>
    <property type="match status" value="1"/>
</dbReference>
<gene>
    <name evidence="2" type="ORF">F8O01_03595</name>
</gene>
<protein>
    <submittedName>
        <fullName evidence="2">TFIIB-type zinc ribbon-containing protein</fullName>
    </submittedName>
</protein>
<dbReference type="Gene3D" id="2.20.28.30">
    <property type="entry name" value="RNA polymerase ii, chain L"/>
    <property type="match status" value="1"/>
</dbReference>
<organism evidence="2 3">
    <name type="scientific">Pseudoclavibacter chungangensis</name>
    <dbReference type="NCBI Taxonomy" id="587635"/>
    <lineage>
        <taxon>Bacteria</taxon>
        <taxon>Bacillati</taxon>
        <taxon>Actinomycetota</taxon>
        <taxon>Actinomycetes</taxon>
        <taxon>Micrococcales</taxon>
        <taxon>Microbacteriaceae</taxon>
        <taxon>Pseudoclavibacter</taxon>
    </lineage>
</organism>
<dbReference type="Proteomes" id="UP000467240">
    <property type="component" value="Unassembled WGS sequence"/>
</dbReference>
<dbReference type="OrthoDB" id="3182597at2"/>